<evidence type="ECO:0000313" key="4">
    <source>
        <dbReference type="Proteomes" id="UP000555828"/>
    </source>
</evidence>
<dbReference type="RefSeq" id="WP_184618366.1">
    <property type="nucleotide sequence ID" value="NZ_JACHEX010000001.1"/>
</dbReference>
<dbReference type="EMBL" id="JACHEX010000001">
    <property type="protein sequence ID" value="MBB6061584.1"/>
    <property type="molecule type" value="Genomic_DNA"/>
</dbReference>
<reference evidence="3 4" key="1">
    <citation type="submission" date="2020-08" db="EMBL/GenBank/DDBJ databases">
        <title>Genomic Encyclopedia of Type Strains, Phase IV (KMG-IV): sequencing the most valuable type-strain genomes for metagenomic binning, comparative biology and taxonomic classification.</title>
        <authorList>
            <person name="Goeker M."/>
        </authorList>
    </citation>
    <scope>NUCLEOTIDE SEQUENCE [LARGE SCALE GENOMIC DNA]</scope>
    <source>
        <strain evidence="3 4">DSM 13481</strain>
    </source>
</reference>
<keyword evidence="2" id="KW-0472">Membrane</keyword>
<evidence type="ECO:0000256" key="1">
    <source>
        <dbReference type="SAM" id="Coils"/>
    </source>
</evidence>
<accession>A0A841GKH7</accession>
<name>A0A841GKH7_9BACT</name>
<sequence length="106" mass="12760">MEEMFEVEETIKKINSEVKKLKSYNDSIEVIEKSLSEILNSYKRTLAKLDEYIKINNDLENQIKQLNLKLEKMNDNFFKSKRLKDDIFEYSILIVFLVFLIFEILK</sequence>
<keyword evidence="4" id="KW-1185">Reference proteome</keyword>
<dbReference type="AlphaFoldDB" id="A0A841GKH7"/>
<keyword evidence="1" id="KW-0175">Coiled coil</keyword>
<feature type="coiled-coil region" evidence="1">
    <location>
        <begin position="42"/>
        <end position="76"/>
    </location>
</feature>
<evidence type="ECO:0000313" key="3">
    <source>
        <dbReference type="EMBL" id="MBB6061584.1"/>
    </source>
</evidence>
<protein>
    <submittedName>
        <fullName evidence="3">Ni,Fe-hydrogenase I large subunit</fullName>
    </submittedName>
</protein>
<evidence type="ECO:0000256" key="2">
    <source>
        <dbReference type="SAM" id="Phobius"/>
    </source>
</evidence>
<feature type="transmembrane region" description="Helical" evidence="2">
    <location>
        <begin position="87"/>
        <end position="105"/>
    </location>
</feature>
<dbReference type="Proteomes" id="UP000555828">
    <property type="component" value="Unassembled WGS sequence"/>
</dbReference>
<gene>
    <name evidence="3" type="ORF">HNP65_000006</name>
</gene>
<proteinExistence type="predicted"/>
<keyword evidence="2" id="KW-1133">Transmembrane helix</keyword>
<comment type="caution">
    <text evidence="3">The sequence shown here is derived from an EMBL/GenBank/DDBJ whole genome shotgun (WGS) entry which is preliminary data.</text>
</comment>
<organism evidence="3 4">
    <name type="scientific">Thermosipho japonicus</name>
    <dbReference type="NCBI Taxonomy" id="90323"/>
    <lineage>
        <taxon>Bacteria</taxon>
        <taxon>Thermotogati</taxon>
        <taxon>Thermotogota</taxon>
        <taxon>Thermotogae</taxon>
        <taxon>Thermotogales</taxon>
        <taxon>Fervidobacteriaceae</taxon>
        <taxon>Thermosipho</taxon>
    </lineage>
</organism>
<keyword evidence="2" id="KW-0812">Transmembrane</keyword>